<dbReference type="InterPro" id="IPR047048">
    <property type="entry name" value="TlyA"/>
</dbReference>
<comment type="caution">
    <text evidence="5">The sequence shown here is derived from an EMBL/GenBank/DDBJ whole genome shotgun (WGS) entry which is preliminary data.</text>
</comment>
<dbReference type="NCBIfam" id="TIGR00478">
    <property type="entry name" value="tly"/>
    <property type="match status" value="1"/>
</dbReference>
<proteinExistence type="inferred from homology"/>
<name>A0A7W6K332_9HYPH</name>
<dbReference type="InterPro" id="IPR029063">
    <property type="entry name" value="SAM-dependent_MTases_sf"/>
</dbReference>
<dbReference type="SUPFAM" id="SSF55174">
    <property type="entry name" value="Alpha-L RNA-binding motif"/>
    <property type="match status" value="1"/>
</dbReference>
<dbReference type="EC" id="2.1.1.226" evidence="5"/>
<accession>A0A7W6K332</accession>
<feature type="domain" description="RNA-binding S4" evidence="4">
    <location>
        <begin position="8"/>
        <end position="73"/>
    </location>
</feature>
<sequence>MGQDKEIFRLDQLLLNRGLFESRSRARDAVQRGTVKVNGRVVSKPSANVAADVVIETDDPAQTYVSRAALKLVAALDHFKLSPEGLSCLDVGASTGGFTQVLLERGAAHVTSVDVGHGQMHPNISGHPKVVNIEGLNARHMTAEDIGDVPVEFVVSDVSFISLKLALAPALDLAETGATCVLLVKPQFEAGRDAISKAGLLKEPETAPDVAADLENWLVADMGWTSLGLIPSPIEGGDGNREFLLAGKKP</sequence>
<dbReference type="CDD" id="cd02440">
    <property type="entry name" value="AdoMet_MTases"/>
    <property type="match status" value="1"/>
</dbReference>
<dbReference type="EC" id="2.1.1.227" evidence="5"/>
<dbReference type="PANTHER" id="PTHR32319:SF0">
    <property type="entry name" value="BACTERIAL HEMOLYSIN-LIKE PROTEIN"/>
    <property type="match status" value="1"/>
</dbReference>
<dbReference type="AlphaFoldDB" id="A0A7W6K332"/>
<dbReference type="InterPro" id="IPR004538">
    <property type="entry name" value="Hemolysin_A/TlyA"/>
</dbReference>
<dbReference type="PIRSF" id="PIRSF005578">
    <property type="entry name" value="TlyA"/>
    <property type="match status" value="1"/>
</dbReference>
<dbReference type="Proteomes" id="UP000584824">
    <property type="component" value="Unassembled WGS sequence"/>
</dbReference>
<dbReference type="InterPro" id="IPR002942">
    <property type="entry name" value="S4_RNA-bd"/>
</dbReference>
<keyword evidence="1 3" id="KW-0694">RNA-binding</keyword>
<dbReference type="PANTHER" id="PTHR32319">
    <property type="entry name" value="BACTERIAL HEMOLYSIN-LIKE PROTEIN"/>
    <property type="match status" value="1"/>
</dbReference>
<reference evidence="5 6" key="1">
    <citation type="submission" date="2020-08" db="EMBL/GenBank/DDBJ databases">
        <title>Genomic Encyclopedia of Type Strains, Phase IV (KMG-IV): sequencing the most valuable type-strain genomes for metagenomic binning, comparative biology and taxonomic classification.</title>
        <authorList>
            <person name="Goeker M."/>
        </authorList>
    </citation>
    <scope>NUCLEOTIDE SEQUENCE [LARGE SCALE GENOMIC DNA]</scope>
    <source>
        <strain evidence="5 6">DSM 26385</strain>
    </source>
</reference>
<dbReference type="RefSeq" id="WP_183793409.1">
    <property type="nucleotide sequence ID" value="NZ_JACIDU010000011.1"/>
</dbReference>
<comment type="similarity">
    <text evidence="2">Belongs to the TlyA family.</text>
</comment>
<dbReference type="Gene3D" id="3.10.290.10">
    <property type="entry name" value="RNA-binding S4 domain"/>
    <property type="match status" value="1"/>
</dbReference>
<dbReference type="PROSITE" id="PS50889">
    <property type="entry name" value="S4"/>
    <property type="match status" value="1"/>
</dbReference>
<dbReference type="SMART" id="SM00363">
    <property type="entry name" value="S4"/>
    <property type="match status" value="1"/>
</dbReference>
<evidence type="ECO:0000259" key="4">
    <source>
        <dbReference type="SMART" id="SM00363"/>
    </source>
</evidence>
<evidence type="ECO:0000256" key="1">
    <source>
        <dbReference type="ARBA" id="ARBA00022884"/>
    </source>
</evidence>
<evidence type="ECO:0000313" key="5">
    <source>
        <dbReference type="EMBL" id="MBB4104325.1"/>
    </source>
</evidence>
<dbReference type="EMBL" id="JACIDU010000011">
    <property type="protein sequence ID" value="MBB4104325.1"/>
    <property type="molecule type" value="Genomic_DNA"/>
</dbReference>
<dbReference type="CDD" id="cd00165">
    <property type="entry name" value="S4"/>
    <property type="match status" value="1"/>
</dbReference>
<evidence type="ECO:0000313" key="6">
    <source>
        <dbReference type="Proteomes" id="UP000584824"/>
    </source>
</evidence>
<dbReference type="Gene3D" id="3.40.50.150">
    <property type="entry name" value="Vaccinia Virus protein VP39"/>
    <property type="match status" value="1"/>
</dbReference>
<dbReference type="Pfam" id="PF01479">
    <property type="entry name" value="S4"/>
    <property type="match status" value="1"/>
</dbReference>
<organism evidence="5 6">
    <name type="scientific">Allorhizobium borbori</name>
    <dbReference type="NCBI Taxonomy" id="485907"/>
    <lineage>
        <taxon>Bacteria</taxon>
        <taxon>Pseudomonadati</taxon>
        <taxon>Pseudomonadota</taxon>
        <taxon>Alphaproteobacteria</taxon>
        <taxon>Hyphomicrobiales</taxon>
        <taxon>Rhizobiaceae</taxon>
        <taxon>Rhizobium/Agrobacterium group</taxon>
        <taxon>Allorhizobium</taxon>
    </lineage>
</organism>
<dbReference type="GO" id="GO:0008168">
    <property type="term" value="F:methyltransferase activity"/>
    <property type="evidence" value="ECO:0007669"/>
    <property type="project" value="UniProtKB-KW"/>
</dbReference>
<gene>
    <name evidence="5" type="ORF">GGQ66_002899</name>
</gene>
<dbReference type="GO" id="GO:0003723">
    <property type="term" value="F:RNA binding"/>
    <property type="evidence" value="ECO:0007669"/>
    <property type="project" value="UniProtKB-KW"/>
</dbReference>
<evidence type="ECO:0000256" key="2">
    <source>
        <dbReference type="ARBA" id="ARBA00029460"/>
    </source>
</evidence>
<keyword evidence="5" id="KW-0489">Methyltransferase</keyword>
<dbReference type="GO" id="GO:0032259">
    <property type="term" value="P:methylation"/>
    <property type="evidence" value="ECO:0007669"/>
    <property type="project" value="UniProtKB-KW"/>
</dbReference>
<keyword evidence="6" id="KW-1185">Reference proteome</keyword>
<dbReference type="SUPFAM" id="SSF53335">
    <property type="entry name" value="S-adenosyl-L-methionine-dependent methyltransferases"/>
    <property type="match status" value="1"/>
</dbReference>
<evidence type="ECO:0000256" key="3">
    <source>
        <dbReference type="PROSITE-ProRule" id="PRU00182"/>
    </source>
</evidence>
<dbReference type="Pfam" id="PF01728">
    <property type="entry name" value="FtsJ"/>
    <property type="match status" value="1"/>
</dbReference>
<dbReference type="InterPro" id="IPR036986">
    <property type="entry name" value="S4_RNA-bd_sf"/>
</dbReference>
<protein>
    <submittedName>
        <fullName evidence="5">23S rRNA (Cytidine1920-2'-O)/16S rRNA (Cytidine1409-2'-O)-methyltransferase</fullName>
        <ecNumber evidence="5">2.1.1.226</ecNumber>
        <ecNumber evidence="5">2.1.1.227</ecNumber>
    </submittedName>
</protein>
<dbReference type="InterPro" id="IPR002877">
    <property type="entry name" value="RNA_MeTrfase_FtsJ_dom"/>
</dbReference>
<keyword evidence="5" id="KW-0808">Transferase</keyword>